<keyword evidence="2" id="KW-1185">Reference proteome</keyword>
<keyword evidence="1" id="KW-0378">Hydrolase</keyword>
<reference evidence="1 2" key="1">
    <citation type="submission" date="2017-04" db="EMBL/GenBank/DDBJ databases">
        <authorList>
            <person name="Afonso C.L."/>
            <person name="Miller P.J."/>
            <person name="Scott M.A."/>
            <person name="Spackman E."/>
            <person name="Goraichik I."/>
            <person name="Dimitrov K.M."/>
            <person name="Suarez D.L."/>
            <person name="Swayne D.E."/>
        </authorList>
    </citation>
    <scope>NUCLEOTIDE SEQUENCE [LARGE SCALE GENOMIC DNA]</scope>
    <source>
        <strain evidence="1 2">CGMCC 1.12644</strain>
    </source>
</reference>
<evidence type="ECO:0000313" key="2">
    <source>
        <dbReference type="Proteomes" id="UP000192330"/>
    </source>
</evidence>
<evidence type="ECO:0000313" key="1">
    <source>
        <dbReference type="EMBL" id="SMC80598.1"/>
    </source>
</evidence>
<dbReference type="SUPFAM" id="SSF53187">
    <property type="entry name" value="Zn-dependent exopeptidases"/>
    <property type="match status" value="1"/>
</dbReference>
<dbReference type="STRING" id="1387277.SAMN06295998_10656"/>
<dbReference type="Proteomes" id="UP000192330">
    <property type="component" value="Unassembled WGS sequence"/>
</dbReference>
<accession>A0A1W2C7D2</accession>
<dbReference type="EMBL" id="FWYD01000006">
    <property type="protein sequence ID" value="SMC80598.1"/>
    <property type="molecule type" value="Genomic_DNA"/>
</dbReference>
<dbReference type="Gene3D" id="3.40.630.40">
    <property type="entry name" value="Zn-dependent exopeptidases"/>
    <property type="match status" value="1"/>
</dbReference>
<dbReference type="PIRSF" id="PIRSF029730">
    <property type="entry name" value="UCP029730"/>
    <property type="match status" value="1"/>
</dbReference>
<dbReference type="GO" id="GO:0016787">
    <property type="term" value="F:hydrolase activity"/>
    <property type="evidence" value="ECO:0007669"/>
    <property type="project" value="UniProtKB-KW"/>
</dbReference>
<dbReference type="AlphaFoldDB" id="A0A1W2C7D2"/>
<sequence>MLSLTSPLGRYCPFHILTQLPYAIAKQHENHMTYQPYFIEGAQRPSRWMVTCDHASNLVPPELGGTLGLPESEMARHIAYDIGAAGVSRALADALDAPVALSNFSRLVIDPNRGEDDPTLLMRLYDGTVIPGNRHADAAERKRRLDAYHRPYHAAVEEVAALHPKRVIVSIHSFTPQLKGRPPRPWHIGVLHAYDERLTEPMFHRLTAEGDLVVGMNQPYGGHLPGDSIDRHALQHGRLNVLIELRHDLIATPDQQQAWGRRLAPLLEAALADTHL</sequence>
<dbReference type="Pfam" id="PF05013">
    <property type="entry name" value="FGase"/>
    <property type="match status" value="1"/>
</dbReference>
<dbReference type="InterPro" id="IPR011227">
    <property type="entry name" value="UCP029730"/>
</dbReference>
<name>A0A1W2C7D2_9RHOB</name>
<protein>
    <submittedName>
        <fullName evidence="1">Predicted N-formylglutamate amidohydrolase</fullName>
    </submittedName>
</protein>
<dbReference type="InterPro" id="IPR007709">
    <property type="entry name" value="N-FG_amidohydro"/>
</dbReference>
<proteinExistence type="predicted"/>
<gene>
    <name evidence="1" type="ORF">SAMN06295998_10656</name>
</gene>
<organism evidence="1 2">
    <name type="scientific">Primorskyibacter flagellatus</name>
    <dbReference type="NCBI Taxonomy" id="1387277"/>
    <lineage>
        <taxon>Bacteria</taxon>
        <taxon>Pseudomonadati</taxon>
        <taxon>Pseudomonadota</taxon>
        <taxon>Alphaproteobacteria</taxon>
        <taxon>Rhodobacterales</taxon>
        <taxon>Roseobacteraceae</taxon>
        <taxon>Primorskyibacter</taxon>
    </lineage>
</organism>